<protein>
    <submittedName>
        <fullName evidence="2">Uncharacterized protein</fullName>
    </submittedName>
</protein>
<evidence type="ECO:0000313" key="2">
    <source>
        <dbReference type="EMBL" id="PLW11026.1"/>
    </source>
</evidence>
<feature type="compositionally biased region" description="Basic residues" evidence="1">
    <location>
        <begin position="271"/>
        <end position="282"/>
    </location>
</feature>
<organism evidence="2 3">
    <name type="scientific">Puccinia coronata f. sp. avenae</name>
    <dbReference type="NCBI Taxonomy" id="200324"/>
    <lineage>
        <taxon>Eukaryota</taxon>
        <taxon>Fungi</taxon>
        <taxon>Dikarya</taxon>
        <taxon>Basidiomycota</taxon>
        <taxon>Pucciniomycotina</taxon>
        <taxon>Pucciniomycetes</taxon>
        <taxon>Pucciniales</taxon>
        <taxon>Pucciniaceae</taxon>
        <taxon>Puccinia</taxon>
    </lineage>
</organism>
<dbReference type="AlphaFoldDB" id="A0A2N5SCQ5"/>
<feature type="compositionally biased region" description="Basic residues" evidence="1">
    <location>
        <begin position="1"/>
        <end position="24"/>
    </location>
</feature>
<dbReference type="PANTHER" id="PTHR33246">
    <property type="entry name" value="CCHC-TYPE DOMAIN-CONTAINING PROTEIN"/>
    <property type="match status" value="1"/>
</dbReference>
<evidence type="ECO:0000313" key="3">
    <source>
        <dbReference type="Proteomes" id="UP000235392"/>
    </source>
</evidence>
<dbReference type="Proteomes" id="UP000235392">
    <property type="component" value="Unassembled WGS sequence"/>
</dbReference>
<feature type="compositionally biased region" description="Basic and acidic residues" evidence="1">
    <location>
        <begin position="209"/>
        <end position="235"/>
    </location>
</feature>
<feature type="compositionally biased region" description="Polar residues" evidence="1">
    <location>
        <begin position="254"/>
        <end position="263"/>
    </location>
</feature>
<dbReference type="EMBL" id="PGCI01000940">
    <property type="protein sequence ID" value="PLW11026.1"/>
    <property type="molecule type" value="Genomic_DNA"/>
</dbReference>
<comment type="caution">
    <text evidence="2">The sequence shown here is derived from an EMBL/GenBank/DDBJ whole genome shotgun (WGS) entry which is preliminary data.</text>
</comment>
<evidence type="ECO:0000256" key="1">
    <source>
        <dbReference type="SAM" id="MobiDB-lite"/>
    </source>
</evidence>
<name>A0A2N5SCQ5_9BASI</name>
<reference evidence="2 3" key="1">
    <citation type="submission" date="2017-11" db="EMBL/GenBank/DDBJ databases">
        <title>De novo assembly and phasing of dikaryotic genomes from two isolates of Puccinia coronata f. sp. avenae, the causal agent of oat crown rust.</title>
        <authorList>
            <person name="Miller M.E."/>
            <person name="Zhang Y."/>
            <person name="Omidvar V."/>
            <person name="Sperschneider J."/>
            <person name="Schwessinger B."/>
            <person name="Raley C."/>
            <person name="Palmer J.M."/>
            <person name="Garnica D."/>
            <person name="Upadhyaya N."/>
            <person name="Rathjen J."/>
            <person name="Taylor J.M."/>
            <person name="Park R.F."/>
            <person name="Dodds P.N."/>
            <person name="Hirsch C.D."/>
            <person name="Kianian S.F."/>
            <person name="Figueroa M."/>
        </authorList>
    </citation>
    <scope>NUCLEOTIDE SEQUENCE [LARGE SCALE GENOMIC DNA]</scope>
    <source>
        <strain evidence="2">12SD80</strain>
    </source>
</reference>
<accession>A0A2N5SCQ5</accession>
<feature type="region of interest" description="Disordered" evidence="1">
    <location>
        <begin position="1"/>
        <end position="33"/>
    </location>
</feature>
<dbReference type="PANTHER" id="PTHR33246:SF51">
    <property type="entry name" value="MYB_SANT-LIKE DOMAIN-CONTAINING PROTEIN"/>
    <property type="match status" value="1"/>
</dbReference>
<sequence length="455" mass="51127">MPPKKAIKKKAPPKKPTRGKKPTKKAAEVSTNIDPAEKTTGHLKKDDYLVIIDWLKIKKNYDACFGTGKAPLVGRPPKGTINGFELMAINLQNQSTSKISLSSRQMKDCFNSYKDKYKKTHTLSLATGFGLTPEDQQTGIQPIKQKLDSLCPHYQAMHELMGNRAFVNPLYKVDAQKDVETTNLSDSDDSDNPDDSDDSDDSENSDNSDSVKGKDDSDNGKGKDSDIGELGHDDPEVQNMHTDPALDPDLLDYNPQNQQRPTTSPNDSPKKKNKKNKKKKSKVSPDANNLATHPSPSKTPQNTKGKQRASNSDNINPRSHSTPASKNNNAFAHYEEYALKRDAGKAKVAQASLDFEINKYQRQLAIDNKTVKLEEKKFMRLSKLEENKWEQELKMDEKRLEWEKDEKAKDRTFELSKLGTLADKENLGKKYELVTQCVTSGKSTEEIERLAKLFQ</sequence>
<feature type="compositionally biased region" description="Polar residues" evidence="1">
    <location>
        <begin position="286"/>
        <end position="329"/>
    </location>
</feature>
<feature type="region of interest" description="Disordered" evidence="1">
    <location>
        <begin position="181"/>
        <end position="329"/>
    </location>
</feature>
<gene>
    <name evidence="2" type="ORF">PCASD_23885</name>
</gene>
<feature type="compositionally biased region" description="Acidic residues" evidence="1">
    <location>
        <begin position="186"/>
        <end position="206"/>
    </location>
</feature>
<proteinExistence type="predicted"/>